<dbReference type="VEuPathDB" id="FungiDB:A1Q1_03788"/>
<evidence type="ECO:0000313" key="3">
    <source>
        <dbReference type="Proteomes" id="UP000002748"/>
    </source>
</evidence>
<dbReference type="GeneID" id="25987301"/>
<evidence type="ECO:0000256" key="1">
    <source>
        <dbReference type="SAM" id="MobiDB-lite"/>
    </source>
</evidence>
<feature type="compositionally biased region" description="Polar residues" evidence="1">
    <location>
        <begin position="425"/>
        <end position="450"/>
    </location>
</feature>
<dbReference type="HOGENOM" id="CLU_500770_0_0_1"/>
<dbReference type="EMBL" id="ALBS01000024">
    <property type="protein sequence ID" value="EJT52507.1"/>
    <property type="molecule type" value="Genomic_DNA"/>
</dbReference>
<accession>J6FBL2</accession>
<proteinExistence type="predicted"/>
<feature type="compositionally biased region" description="Low complexity" evidence="1">
    <location>
        <begin position="408"/>
        <end position="422"/>
    </location>
</feature>
<organism evidence="2 3">
    <name type="scientific">Trichosporon asahii var. asahii (strain ATCC 90039 / CBS 2479 / JCM 2466 / KCTC 7840 / NBRC 103889/ NCYC 2677 / UAMH 7654)</name>
    <name type="common">Yeast</name>
    <dbReference type="NCBI Taxonomy" id="1186058"/>
    <lineage>
        <taxon>Eukaryota</taxon>
        <taxon>Fungi</taxon>
        <taxon>Dikarya</taxon>
        <taxon>Basidiomycota</taxon>
        <taxon>Agaricomycotina</taxon>
        <taxon>Tremellomycetes</taxon>
        <taxon>Trichosporonales</taxon>
        <taxon>Trichosporonaceae</taxon>
        <taxon>Trichosporon</taxon>
    </lineage>
</organism>
<dbReference type="Proteomes" id="UP000002748">
    <property type="component" value="Unassembled WGS sequence"/>
</dbReference>
<evidence type="ECO:0000313" key="2">
    <source>
        <dbReference type="EMBL" id="EJT52507.1"/>
    </source>
</evidence>
<dbReference type="KEGG" id="tasa:A1Q1_03788"/>
<gene>
    <name evidence="2" type="ORF">A1Q1_03788</name>
</gene>
<feature type="compositionally biased region" description="Basic and acidic residues" evidence="1">
    <location>
        <begin position="532"/>
        <end position="544"/>
    </location>
</feature>
<dbReference type="AlphaFoldDB" id="J6FBL2"/>
<feature type="compositionally biased region" description="Low complexity" evidence="1">
    <location>
        <begin position="453"/>
        <end position="462"/>
    </location>
</feature>
<protein>
    <submittedName>
        <fullName evidence="2">Uncharacterized protein</fullName>
    </submittedName>
</protein>
<name>J6FBL2_TRIAS</name>
<dbReference type="RefSeq" id="XP_014183801.1">
    <property type="nucleotide sequence ID" value="XM_014328326.1"/>
</dbReference>
<feature type="region of interest" description="Disordered" evidence="1">
    <location>
        <begin position="507"/>
        <end position="544"/>
    </location>
</feature>
<comment type="caution">
    <text evidence="2">The sequence shown here is derived from an EMBL/GenBank/DDBJ whole genome shotgun (WGS) entry which is preliminary data.</text>
</comment>
<sequence>MSGTSTTLPRDAERRAARLRALTRLSPVAFAYFLRHESTCYAHPIRDFVVFYIAGVDGWKVSHDSVLNCAGITEVPEKERDDALSQLLDELQAINSGGCRTHEEDGQRQGWRRMGEAITELRLLLDTGIDTSDQHFHSLFKVYGPEAEDRAKELRARWKSGWELKAIIGAAAFCRFAVGARVGWVNVRSSKQMAKDIVTQEPACPRVSNPNQQATLQQHWLDQPFSTKRLLQGHGLLSFSLQGLGTWNEALVQRDSDAEAAEQAFVSAIGQLGVRKEDAVSAMRVTTYKWTKHQAQDDTLGIRIMELTSRSLGLAGFVWDEISFFFDPKNTGHPKSNAISPSEEKVLHQIRASQQSQMFNPNEISKKLPDRPVVWAIKQLQHISHDTAVTYVNQLQSSNPPVLGGGSIAAASGSGQNSSPAGNIPSRSTSVAGTSNRAQHTTGSSRQQPGMVSASSSARPRPGAINLTSGVLAPEITEVSSDPVSEDDIVLLGSGHADIVMLDCSEDDGSLMDASGHRTEAGSQGGAGGASWKDKGKGKERETR</sequence>
<feature type="region of interest" description="Disordered" evidence="1">
    <location>
        <begin position="406"/>
        <end position="467"/>
    </location>
</feature>
<reference evidence="2 3" key="1">
    <citation type="journal article" date="2012" name="Eukaryot. Cell">
        <title>Draft genome sequence of CBS 2479, the standard type strain of Trichosporon asahii.</title>
        <authorList>
            <person name="Yang R.Y."/>
            <person name="Li H.T."/>
            <person name="Zhu H."/>
            <person name="Zhou G.P."/>
            <person name="Wang M."/>
            <person name="Wang L."/>
        </authorList>
    </citation>
    <scope>NUCLEOTIDE SEQUENCE [LARGE SCALE GENOMIC DNA]</scope>
    <source>
        <strain evidence="3">ATCC 90039 / CBS 2479 / JCM 2466 / KCTC 7840 / NCYC 2677 / UAMH 7654</strain>
    </source>
</reference>